<gene>
    <name evidence="2" type="ORF">COV87_03710</name>
</gene>
<comment type="caution">
    <text evidence="2">The sequence shown here is derived from an EMBL/GenBank/DDBJ whole genome shotgun (WGS) entry which is preliminary data.</text>
</comment>
<evidence type="ECO:0000313" key="3">
    <source>
        <dbReference type="Proteomes" id="UP000229497"/>
    </source>
</evidence>
<keyword evidence="1" id="KW-1133">Transmembrane helix</keyword>
<sequence>MQEKHIKSNETDITGVLVMALFIMLGILFVTFSNTLTKKTTSTSTRASDVSSRNKSLSSDIAYGDLSCPTGQKSWFGVCIAVNTKECVDKCLPAKSVADKTSYGKETCSSKIRCLPLGVANTVKGYFNFGSTSAVNAFCEKVTAVSGAVCYTTTGINNIKNISKYDMFYAGENSNNAAYFKKKFTWWGLFPDKYKIECPMYVTFVNGGIDKFLELGNADTNAVDYIESGYCYVPKSITPTPIK</sequence>
<evidence type="ECO:0000313" key="2">
    <source>
        <dbReference type="EMBL" id="PIQ71383.1"/>
    </source>
</evidence>
<evidence type="ECO:0000256" key="1">
    <source>
        <dbReference type="SAM" id="Phobius"/>
    </source>
</evidence>
<name>A0A2H0KLE6_9BACT</name>
<reference evidence="2 3" key="1">
    <citation type="submission" date="2017-09" db="EMBL/GenBank/DDBJ databases">
        <title>Depth-based differentiation of microbial function through sediment-hosted aquifers and enrichment of novel symbionts in the deep terrestrial subsurface.</title>
        <authorList>
            <person name="Probst A.J."/>
            <person name="Ladd B."/>
            <person name="Jarett J.K."/>
            <person name="Geller-Mcgrath D.E."/>
            <person name="Sieber C.M."/>
            <person name="Emerson J.B."/>
            <person name="Anantharaman K."/>
            <person name="Thomas B.C."/>
            <person name="Malmstrom R."/>
            <person name="Stieglmeier M."/>
            <person name="Klingl A."/>
            <person name="Woyke T."/>
            <person name="Ryan C.M."/>
            <person name="Banfield J.F."/>
        </authorList>
    </citation>
    <scope>NUCLEOTIDE SEQUENCE [LARGE SCALE GENOMIC DNA]</scope>
    <source>
        <strain evidence="2">CG11_big_fil_rev_8_21_14_0_20_37_16</strain>
    </source>
</reference>
<protein>
    <submittedName>
        <fullName evidence="2">Uncharacterized protein</fullName>
    </submittedName>
</protein>
<keyword evidence="1" id="KW-0472">Membrane</keyword>
<proteinExistence type="predicted"/>
<dbReference type="AlphaFoldDB" id="A0A2H0KLE6"/>
<dbReference type="Proteomes" id="UP000229497">
    <property type="component" value="Unassembled WGS sequence"/>
</dbReference>
<organism evidence="2 3">
    <name type="scientific">Candidatus Roizmanbacteria bacterium CG11_big_fil_rev_8_21_14_0_20_37_16</name>
    <dbReference type="NCBI Taxonomy" id="1974857"/>
    <lineage>
        <taxon>Bacteria</taxon>
        <taxon>Candidatus Roizmaniibacteriota</taxon>
    </lineage>
</organism>
<dbReference type="EMBL" id="PCVK01000106">
    <property type="protein sequence ID" value="PIQ71383.1"/>
    <property type="molecule type" value="Genomic_DNA"/>
</dbReference>
<accession>A0A2H0KLE6</accession>
<feature type="transmembrane region" description="Helical" evidence="1">
    <location>
        <begin position="12"/>
        <end position="32"/>
    </location>
</feature>
<keyword evidence="1" id="KW-0812">Transmembrane</keyword>